<evidence type="ECO:0000313" key="4">
    <source>
        <dbReference type="EMBL" id="SDM39256.1"/>
    </source>
</evidence>
<dbReference type="STRING" id="990371.SAMN05421813_11139"/>
<dbReference type="PANTHER" id="PTHR42717:SF1">
    <property type="entry name" value="IMIDAZOLONEPROPIONASE AND RELATED AMIDOHYDROLASES"/>
    <property type="match status" value="1"/>
</dbReference>
<sequence length="429" mass="47559">MSCFNKTAAFEKMFCKLPIFFVFLIICQFSYAQEIDILFKGAHVIDPKNKIDSKMDVAISDGKIFRVAKDIPIGSARKTIDVTGFYITPGIIDMHVHVFQGTDKNSTSVGNSSRSQQADAFSFRTGVTTVVDAGSSGWRNFPLFKEQTIDKAQTRILAFLNVIGNGMIGRFQEQDVTDMNPVMNAHMINRLYPNILVGIKSAHYWGEFTSVDKAVESGKLANVPIMVDFGEHNPANSIESLFLKHFRPGDIFTHTFSEISTGRESVVDEKTRKVKPFVFEAQKRGVIFDVGHGGGAFSWAQAVPSFQQGFYPDVISSDLHDQSMNSGMKDMANVMSKFLALGMNLQDVILRSTWNPAQVIKRPDLGHLSVGSEADLAVFNVREGKFGYTDVRKIAVSGTKKLEAELTLRAGKVVWDLNGLSGQKWAVEK</sequence>
<feature type="binding site" description="via carbamate group" evidence="1">
    <location>
        <position position="200"/>
    </location>
    <ligand>
        <name>Zn(2+)</name>
        <dbReference type="ChEBI" id="CHEBI:29105"/>
        <label>1</label>
    </ligand>
</feature>
<dbReference type="InterPro" id="IPR020043">
    <property type="entry name" value="Deacetylase_Atu3266-like"/>
</dbReference>
<dbReference type="OrthoDB" id="9775607at2"/>
<evidence type="ECO:0000256" key="1">
    <source>
        <dbReference type="PIRSR" id="PIRSR039004-1"/>
    </source>
</evidence>
<evidence type="ECO:0000256" key="2">
    <source>
        <dbReference type="PIRSR" id="PIRSR039004-2"/>
    </source>
</evidence>
<accession>A0A1G9SV09</accession>
<dbReference type="GO" id="GO:0019213">
    <property type="term" value="F:deacetylase activity"/>
    <property type="evidence" value="ECO:0007669"/>
    <property type="project" value="InterPro"/>
</dbReference>
<dbReference type="Proteomes" id="UP000199226">
    <property type="component" value="Unassembled WGS sequence"/>
</dbReference>
<dbReference type="GO" id="GO:0016810">
    <property type="term" value="F:hydrolase activity, acting on carbon-nitrogen (but not peptide) bonds"/>
    <property type="evidence" value="ECO:0007669"/>
    <property type="project" value="InterPro"/>
</dbReference>
<organism evidence="4 5">
    <name type="scientific">Daejeonella rubra</name>
    <dbReference type="NCBI Taxonomy" id="990371"/>
    <lineage>
        <taxon>Bacteria</taxon>
        <taxon>Pseudomonadati</taxon>
        <taxon>Bacteroidota</taxon>
        <taxon>Sphingobacteriia</taxon>
        <taxon>Sphingobacteriales</taxon>
        <taxon>Sphingobacteriaceae</taxon>
        <taxon>Daejeonella</taxon>
    </lineage>
</organism>
<feature type="binding site" evidence="1">
    <location>
        <position position="254"/>
    </location>
    <ligand>
        <name>Zn(2+)</name>
        <dbReference type="ChEBI" id="CHEBI:29105"/>
        <label>2</label>
    </ligand>
</feature>
<dbReference type="InterPro" id="IPR011059">
    <property type="entry name" value="Metal-dep_hydrolase_composite"/>
</dbReference>
<dbReference type="NCBIfam" id="NF006689">
    <property type="entry name" value="PRK09237.1"/>
    <property type="match status" value="1"/>
</dbReference>
<dbReference type="SUPFAM" id="SSF51556">
    <property type="entry name" value="Metallo-dependent hydrolases"/>
    <property type="match status" value="1"/>
</dbReference>
<proteinExistence type="predicted"/>
<reference evidence="5" key="1">
    <citation type="submission" date="2016-10" db="EMBL/GenBank/DDBJ databases">
        <authorList>
            <person name="Varghese N."/>
            <person name="Submissions S."/>
        </authorList>
    </citation>
    <scope>NUCLEOTIDE SEQUENCE [LARGE SCALE GENOMIC DNA]</scope>
    <source>
        <strain evidence="5">DSM 24536</strain>
    </source>
</reference>
<feature type="binding site" evidence="1">
    <location>
        <position position="97"/>
    </location>
    <ligand>
        <name>Zn(2+)</name>
        <dbReference type="ChEBI" id="CHEBI:29105"/>
        <label>1</label>
    </ligand>
</feature>
<dbReference type="Gene3D" id="2.30.40.10">
    <property type="entry name" value="Urease, subunit C, domain 1"/>
    <property type="match status" value="1"/>
</dbReference>
<feature type="domain" description="Amidohydrolase-related" evidence="3">
    <location>
        <begin position="313"/>
        <end position="402"/>
    </location>
</feature>
<dbReference type="SUPFAM" id="SSF51338">
    <property type="entry name" value="Composite domain of metallo-dependent hydrolases"/>
    <property type="match status" value="1"/>
</dbReference>
<dbReference type="EMBL" id="FNHH01000011">
    <property type="protein sequence ID" value="SDM39256.1"/>
    <property type="molecule type" value="Genomic_DNA"/>
</dbReference>
<dbReference type="RefSeq" id="WP_090704256.1">
    <property type="nucleotide sequence ID" value="NZ_FNHH01000011.1"/>
</dbReference>
<dbReference type="AlphaFoldDB" id="A0A1G9SV09"/>
<dbReference type="InterPro" id="IPR006680">
    <property type="entry name" value="Amidohydro-rel"/>
</dbReference>
<keyword evidence="5" id="KW-1185">Reference proteome</keyword>
<evidence type="ECO:0000313" key="5">
    <source>
        <dbReference type="Proteomes" id="UP000199226"/>
    </source>
</evidence>
<feature type="binding site" evidence="1">
    <location>
        <position position="95"/>
    </location>
    <ligand>
        <name>Zn(2+)</name>
        <dbReference type="ChEBI" id="CHEBI:29105"/>
        <label>1</label>
    </ligand>
</feature>
<protein>
    <submittedName>
        <fullName evidence="4">Dihydroorotase</fullName>
    </submittedName>
</protein>
<dbReference type="Pfam" id="PF01979">
    <property type="entry name" value="Amidohydro_1"/>
    <property type="match status" value="1"/>
</dbReference>
<keyword evidence="1" id="KW-0862">Zinc</keyword>
<evidence type="ECO:0000259" key="3">
    <source>
        <dbReference type="Pfam" id="PF01979"/>
    </source>
</evidence>
<gene>
    <name evidence="4" type="ORF">SAMN05421813_11139</name>
</gene>
<dbReference type="PIRSF" id="PIRSF039004">
    <property type="entry name" value="ADE_EF_0837"/>
    <property type="match status" value="1"/>
</dbReference>
<dbReference type="Gene3D" id="3.20.20.140">
    <property type="entry name" value="Metal-dependent hydrolases"/>
    <property type="match status" value="1"/>
</dbReference>
<dbReference type="GO" id="GO:0046872">
    <property type="term" value="F:metal ion binding"/>
    <property type="evidence" value="ECO:0007669"/>
    <property type="project" value="UniProtKB-KW"/>
</dbReference>
<keyword evidence="1" id="KW-0479">Metal-binding</keyword>
<name>A0A1G9SV09_9SPHI</name>
<feature type="binding site" evidence="1">
    <location>
        <position position="318"/>
    </location>
    <ligand>
        <name>Zn(2+)</name>
        <dbReference type="ChEBI" id="CHEBI:29105"/>
        <label>1</label>
    </ligand>
</feature>
<feature type="modified residue" description="N6-carboxylysine" evidence="2">
    <location>
        <position position="200"/>
    </location>
</feature>
<dbReference type="InterPro" id="IPR032466">
    <property type="entry name" value="Metal_Hydrolase"/>
</dbReference>
<dbReference type="PANTHER" id="PTHR42717">
    <property type="entry name" value="DIHYDROOROTASE-RELATED"/>
    <property type="match status" value="1"/>
</dbReference>
<feature type="binding site" description="via carbamate group" evidence="1">
    <location>
        <position position="200"/>
    </location>
    <ligand>
        <name>Zn(2+)</name>
        <dbReference type="ChEBI" id="CHEBI:29105"/>
        <label>2</label>
    </ligand>
</feature>